<dbReference type="AlphaFoldDB" id="A0A7R9I126"/>
<feature type="compositionally biased region" description="Basic and acidic residues" evidence="1">
    <location>
        <begin position="246"/>
        <end position="261"/>
    </location>
</feature>
<sequence>MSLQLGAVFRYLAYSLYGVRNSRVHCRTYEIQEINHKANDKMSGPFWQSHWLPATELHPFRNKNEVFKSHERTRMNKDPRITVSYYPFELYAYILITLMGLKVEFRESVSKLAWREYEKPFRKSHSSKPDRYSNSILPVIGSLVYCESHGLDHVATEVDSTIIQNLKKKRVEKPRKKWSPEDMKNAIEVVKSKEGPQRGRPAEKAAIVILSQFKAKIEESVLSKVPKDSISVKRNLLQQPKLKVLSSDDKPQCSKNLEQKKHGSVPYKKQHSSLEDLSELFLVANHKVHNFLENVFCERETALIKINPGTVTSGREANETFTGRIWRVVENA</sequence>
<proteinExistence type="predicted"/>
<feature type="region of interest" description="Disordered" evidence="1">
    <location>
        <begin position="246"/>
        <end position="270"/>
    </location>
</feature>
<evidence type="ECO:0000256" key="1">
    <source>
        <dbReference type="SAM" id="MobiDB-lite"/>
    </source>
</evidence>
<gene>
    <name evidence="2" type="ORF">TBIB3V08_LOCUS4054</name>
</gene>
<reference evidence="2" key="1">
    <citation type="submission" date="2020-11" db="EMBL/GenBank/DDBJ databases">
        <authorList>
            <person name="Tran Van P."/>
        </authorList>
    </citation>
    <scope>NUCLEOTIDE SEQUENCE</scope>
</reference>
<evidence type="ECO:0000313" key="2">
    <source>
        <dbReference type="EMBL" id="CAD7441593.1"/>
    </source>
</evidence>
<protein>
    <submittedName>
        <fullName evidence="2">Uncharacterized protein</fullName>
    </submittedName>
</protein>
<dbReference type="EMBL" id="OD565362">
    <property type="protein sequence ID" value="CAD7441593.1"/>
    <property type="molecule type" value="Genomic_DNA"/>
</dbReference>
<accession>A0A7R9I126</accession>
<name>A0A7R9I126_9NEOP</name>
<organism evidence="2">
    <name type="scientific">Timema bartmani</name>
    <dbReference type="NCBI Taxonomy" id="61472"/>
    <lineage>
        <taxon>Eukaryota</taxon>
        <taxon>Metazoa</taxon>
        <taxon>Ecdysozoa</taxon>
        <taxon>Arthropoda</taxon>
        <taxon>Hexapoda</taxon>
        <taxon>Insecta</taxon>
        <taxon>Pterygota</taxon>
        <taxon>Neoptera</taxon>
        <taxon>Polyneoptera</taxon>
        <taxon>Phasmatodea</taxon>
        <taxon>Timematodea</taxon>
        <taxon>Timematoidea</taxon>
        <taxon>Timematidae</taxon>
        <taxon>Timema</taxon>
    </lineage>
</organism>